<dbReference type="Gene3D" id="3.40.50.11350">
    <property type="match status" value="1"/>
</dbReference>
<name>A0A6C0B1L4_9ZZZZ</name>
<protein>
    <submittedName>
        <fullName evidence="1">Uncharacterized protein</fullName>
    </submittedName>
</protein>
<evidence type="ECO:0000313" key="1">
    <source>
        <dbReference type="EMBL" id="QHS85418.1"/>
    </source>
</evidence>
<dbReference type="EMBL" id="MN739043">
    <property type="protein sequence ID" value="QHS85418.1"/>
    <property type="molecule type" value="Genomic_DNA"/>
</dbReference>
<proteinExistence type="predicted"/>
<dbReference type="AlphaFoldDB" id="A0A6C0B1L4"/>
<accession>A0A6C0B1L4</accession>
<organism evidence="1">
    <name type="scientific">viral metagenome</name>
    <dbReference type="NCBI Taxonomy" id="1070528"/>
    <lineage>
        <taxon>unclassified sequences</taxon>
        <taxon>metagenomes</taxon>
        <taxon>organismal metagenomes</taxon>
    </lineage>
</organism>
<sequence length="297" mass="34276">MNKLIEAKNKFKNPILKKIVNTYQLVCKDGQKPPGLGDFLKSCFFLLQLCNVLNLEFDINFKNHPISNYLIIEGQEDYNIDYSQVEYPYWAEHNHILNNGLGLFIQKLNSIKTPIYYLCTNGWPIVTIKPPGIHIIRSKINPNEILIQSVKKFMSELHLFNKNFTTIHIRCGDDTFNGKTDLTRFALIANRLYPFLSQNKNSKILIISNSNLIKQYIRKLGFENIYFKISKIVHLGGDGNFHKTTTRDDSALLETLVDFFVMSNSNLIISLSEYSWGSCFSDMCSQIYSIPILQLKI</sequence>
<reference evidence="1" key="1">
    <citation type="journal article" date="2020" name="Nature">
        <title>Giant virus diversity and host interactions through global metagenomics.</title>
        <authorList>
            <person name="Schulz F."/>
            <person name="Roux S."/>
            <person name="Paez-Espino D."/>
            <person name="Jungbluth S."/>
            <person name="Walsh D.A."/>
            <person name="Denef V.J."/>
            <person name="McMahon K.D."/>
            <person name="Konstantinidis K.T."/>
            <person name="Eloe-Fadrosh E.A."/>
            <person name="Kyrpides N.C."/>
            <person name="Woyke T."/>
        </authorList>
    </citation>
    <scope>NUCLEOTIDE SEQUENCE</scope>
    <source>
        <strain evidence="1">GVMAG-M-3300009182-78</strain>
    </source>
</reference>